<proteinExistence type="predicted"/>
<comment type="caution">
    <text evidence="1">The sequence shown here is derived from an EMBL/GenBank/DDBJ whole genome shotgun (WGS) entry which is preliminary data.</text>
</comment>
<gene>
    <name evidence="1" type="ORF">BV25DRAFT_292446</name>
</gene>
<keyword evidence="2" id="KW-1185">Reference proteome</keyword>
<sequence length="99" mass="10881">MNKFTHRQLTGAHRRASMPLGTDTSTTGCLTIILLSSNGQSSGSCTEAADVWHPVGLYSWVNHADATSEHEHPWDVCPKRSFGCSAPTTTRHRPVDELY</sequence>
<accession>A0ACB8SFR1</accession>
<evidence type="ECO:0000313" key="2">
    <source>
        <dbReference type="Proteomes" id="UP000814140"/>
    </source>
</evidence>
<reference evidence="1" key="2">
    <citation type="journal article" date="2022" name="New Phytol.">
        <title>Evolutionary transition to the ectomycorrhizal habit in the genomes of a hyperdiverse lineage of mushroom-forming fungi.</title>
        <authorList>
            <person name="Looney B."/>
            <person name="Miyauchi S."/>
            <person name="Morin E."/>
            <person name="Drula E."/>
            <person name="Courty P.E."/>
            <person name="Kohler A."/>
            <person name="Kuo A."/>
            <person name="LaButti K."/>
            <person name="Pangilinan J."/>
            <person name="Lipzen A."/>
            <person name="Riley R."/>
            <person name="Andreopoulos W."/>
            <person name="He G."/>
            <person name="Johnson J."/>
            <person name="Nolan M."/>
            <person name="Tritt A."/>
            <person name="Barry K.W."/>
            <person name="Grigoriev I.V."/>
            <person name="Nagy L.G."/>
            <person name="Hibbett D."/>
            <person name="Henrissat B."/>
            <person name="Matheny P.B."/>
            <person name="Labbe J."/>
            <person name="Martin F.M."/>
        </authorList>
    </citation>
    <scope>NUCLEOTIDE SEQUENCE</scope>
    <source>
        <strain evidence="1">HHB10654</strain>
    </source>
</reference>
<protein>
    <submittedName>
        <fullName evidence="1">Uncharacterized protein</fullName>
    </submittedName>
</protein>
<evidence type="ECO:0000313" key="1">
    <source>
        <dbReference type="EMBL" id="KAI0055083.1"/>
    </source>
</evidence>
<dbReference type="EMBL" id="MU277313">
    <property type="protein sequence ID" value="KAI0055083.1"/>
    <property type="molecule type" value="Genomic_DNA"/>
</dbReference>
<name>A0ACB8SFR1_9AGAM</name>
<dbReference type="Proteomes" id="UP000814140">
    <property type="component" value="Unassembled WGS sequence"/>
</dbReference>
<reference evidence="1" key="1">
    <citation type="submission" date="2021-03" db="EMBL/GenBank/DDBJ databases">
        <authorList>
            <consortium name="DOE Joint Genome Institute"/>
            <person name="Ahrendt S."/>
            <person name="Looney B.P."/>
            <person name="Miyauchi S."/>
            <person name="Morin E."/>
            <person name="Drula E."/>
            <person name="Courty P.E."/>
            <person name="Chicoki N."/>
            <person name="Fauchery L."/>
            <person name="Kohler A."/>
            <person name="Kuo A."/>
            <person name="Labutti K."/>
            <person name="Pangilinan J."/>
            <person name="Lipzen A."/>
            <person name="Riley R."/>
            <person name="Andreopoulos W."/>
            <person name="He G."/>
            <person name="Johnson J."/>
            <person name="Barry K.W."/>
            <person name="Grigoriev I.V."/>
            <person name="Nagy L."/>
            <person name="Hibbett D."/>
            <person name="Henrissat B."/>
            <person name="Matheny P.B."/>
            <person name="Labbe J."/>
            <person name="Martin F."/>
        </authorList>
    </citation>
    <scope>NUCLEOTIDE SEQUENCE</scope>
    <source>
        <strain evidence="1">HHB10654</strain>
    </source>
</reference>
<organism evidence="1 2">
    <name type="scientific">Artomyces pyxidatus</name>
    <dbReference type="NCBI Taxonomy" id="48021"/>
    <lineage>
        <taxon>Eukaryota</taxon>
        <taxon>Fungi</taxon>
        <taxon>Dikarya</taxon>
        <taxon>Basidiomycota</taxon>
        <taxon>Agaricomycotina</taxon>
        <taxon>Agaricomycetes</taxon>
        <taxon>Russulales</taxon>
        <taxon>Auriscalpiaceae</taxon>
        <taxon>Artomyces</taxon>
    </lineage>
</organism>